<keyword evidence="4" id="KW-1185">Reference proteome</keyword>
<dbReference type="AlphaFoldDB" id="A0A7M5VBX1"/>
<dbReference type="Gene3D" id="2.60.40.290">
    <property type="match status" value="1"/>
</dbReference>
<feature type="chain" id="PRO_5029781563" description="CUB domain-containing protein" evidence="2">
    <location>
        <begin position="20"/>
        <end position="635"/>
    </location>
</feature>
<proteinExistence type="predicted"/>
<evidence type="ECO:0000256" key="1">
    <source>
        <dbReference type="SAM" id="MobiDB-lite"/>
    </source>
</evidence>
<name>A0A7M5VBX1_9CNID</name>
<dbReference type="OrthoDB" id="10257085at2759"/>
<dbReference type="GO" id="GO:0030247">
    <property type="term" value="F:polysaccharide binding"/>
    <property type="evidence" value="ECO:0007669"/>
    <property type="project" value="InterPro"/>
</dbReference>
<feature type="region of interest" description="Disordered" evidence="1">
    <location>
        <begin position="320"/>
        <end position="360"/>
    </location>
</feature>
<evidence type="ECO:0000313" key="3">
    <source>
        <dbReference type="EnsemblMetazoa" id="CLYHEMP008058.1"/>
    </source>
</evidence>
<dbReference type="RefSeq" id="XP_066917404.1">
    <property type="nucleotide sequence ID" value="XM_067061303.1"/>
</dbReference>
<protein>
    <recommendedName>
        <fullName evidence="5">CUB domain-containing protein</fullName>
    </recommendedName>
</protein>
<dbReference type="EnsemblMetazoa" id="CLYHEMT008058.1">
    <property type="protein sequence ID" value="CLYHEMP008058.1"/>
    <property type="gene ID" value="CLYHEMG008058"/>
</dbReference>
<dbReference type="Proteomes" id="UP000594262">
    <property type="component" value="Unplaced"/>
</dbReference>
<organism evidence="3 4">
    <name type="scientific">Clytia hemisphaerica</name>
    <dbReference type="NCBI Taxonomy" id="252671"/>
    <lineage>
        <taxon>Eukaryota</taxon>
        <taxon>Metazoa</taxon>
        <taxon>Cnidaria</taxon>
        <taxon>Hydrozoa</taxon>
        <taxon>Hydroidolina</taxon>
        <taxon>Leptothecata</taxon>
        <taxon>Obeliida</taxon>
        <taxon>Clytiidae</taxon>
        <taxon>Clytia</taxon>
    </lineage>
</organism>
<evidence type="ECO:0000313" key="4">
    <source>
        <dbReference type="Proteomes" id="UP000594262"/>
    </source>
</evidence>
<feature type="signal peptide" evidence="2">
    <location>
        <begin position="1"/>
        <end position="19"/>
    </location>
</feature>
<dbReference type="GeneID" id="136804693"/>
<dbReference type="SUPFAM" id="SSF49384">
    <property type="entry name" value="Carbohydrate-binding domain"/>
    <property type="match status" value="1"/>
</dbReference>
<accession>A0A7M5VBX1</accession>
<dbReference type="GO" id="GO:0004553">
    <property type="term" value="F:hydrolase activity, hydrolyzing O-glycosyl compounds"/>
    <property type="evidence" value="ECO:0007669"/>
    <property type="project" value="InterPro"/>
</dbReference>
<evidence type="ECO:0008006" key="5">
    <source>
        <dbReference type="Google" id="ProtNLM"/>
    </source>
</evidence>
<sequence length="635" mass="69732">MLGLARILLLFACLASVNGAPKQHKRHFHQHHENSKRHLHQHKDSKLVNDPLTGPSCDTFVTLDHGWSQGQQAKMEFTVPQAVNGWKITVEFSRSPIRNFQLQNTRQAGNYRKCRFTFTNYQWNSKINADQKITYNFMYGFSGNPKPKIAYVKFESGSFSMTCGAPACPAPTQPPTLAPGVTTPIKTTTPRPTLPPLQGACSNFIRIKQSNPGSEFGVIRFSLPTSIATWTLKVGFSETVQNFQVQRGANMLEVERPCTEVTLYNYVKAGNRPDNADKPMRFPYVLHYNQNAAKPIITYFEISDGSNTYMCGTQPSCPTTTTTTITTTTGPSTTEGEPTTAGSTTPITETTVTPEAPPQPLSGDDCAAFLKNVENGFSDEQGTIEFLVPQQSNEWVFNVGFTPAMLPNTFDVFDRAVKQQSADRCFYEFTNAAEDTYEANSLFSKQYRSGFDAAVGESQIEYISFSSGDFQMECGSNDCPVLTTPTAGPTTIAPNTTTTPLVTSPPLAGATCEPYVEFTQENLGQTFGNIRITTTEDLTEFQIIVGFSSSTTGFNIKSGVNRFTSSETCPGFNYVFQSIPNGEILAGTTFVFPFSLSFDQNSADKPVIEYIKFANDSCGTEPVCPTTTTAKEGIQ</sequence>
<dbReference type="InterPro" id="IPR012291">
    <property type="entry name" value="CBM2_carb-bd_dom_sf"/>
</dbReference>
<keyword evidence="2" id="KW-0732">Signal</keyword>
<evidence type="ECO:0000256" key="2">
    <source>
        <dbReference type="SAM" id="SignalP"/>
    </source>
</evidence>
<reference evidence="3" key="1">
    <citation type="submission" date="2021-01" db="UniProtKB">
        <authorList>
            <consortium name="EnsemblMetazoa"/>
        </authorList>
    </citation>
    <scope>IDENTIFICATION</scope>
</reference>
<dbReference type="InterPro" id="IPR008965">
    <property type="entry name" value="CBM2/CBM3_carb-bd_dom_sf"/>
</dbReference>
<feature type="compositionally biased region" description="Low complexity" evidence="1">
    <location>
        <begin position="320"/>
        <end position="354"/>
    </location>
</feature>